<name>A0A9W7FAW0_9STRA</name>
<proteinExistence type="predicted"/>
<accession>A0A9W7FAW0</accession>
<evidence type="ECO:0000313" key="2">
    <source>
        <dbReference type="EMBL" id="GMI08059.1"/>
    </source>
</evidence>
<comment type="caution">
    <text evidence="2">The sequence shown here is derived from an EMBL/GenBank/DDBJ whole genome shotgun (WGS) entry which is preliminary data.</text>
</comment>
<dbReference type="EMBL" id="BRXX01000374">
    <property type="protein sequence ID" value="GMI08059.1"/>
    <property type="molecule type" value="Genomic_DNA"/>
</dbReference>
<keyword evidence="3" id="KW-1185">Reference proteome</keyword>
<reference evidence="3" key="1">
    <citation type="journal article" date="2023" name="Commun. Biol.">
        <title>Genome analysis of Parmales, the sister group of diatoms, reveals the evolutionary specialization of diatoms from phago-mixotrophs to photoautotrophs.</title>
        <authorList>
            <person name="Ban H."/>
            <person name="Sato S."/>
            <person name="Yoshikawa S."/>
            <person name="Yamada K."/>
            <person name="Nakamura Y."/>
            <person name="Ichinomiya M."/>
            <person name="Sato N."/>
            <person name="Blanc-Mathieu R."/>
            <person name="Endo H."/>
            <person name="Kuwata A."/>
            <person name="Ogata H."/>
        </authorList>
    </citation>
    <scope>NUCLEOTIDE SEQUENCE [LARGE SCALE GENOMIC DNA]</scope>
    <source>
        <strain evidence="3">NIES 3699</strain>
    </source>
</reference>
<sequence length="168" mass="19088">MGNDQSSCHAKASTQHEDYINQRTLPPSPTGAPSALVDTSFDLSPDASDEDYFLEEEEVMINLSSEEEDTDSDSEEEDDYDFKEERRKVLADAKKMKEVVSWYFKPSSPIKVTTPPARCYFDRASAFSQETKEESDDRAEALSDIEEMKEVVSWYFHPSKAVKTSPYA</sequence>
<feature type="non-terminal residue" evidence="2">
    <location>
        <position position="168"/>
    </location>
</feature>
<feature type="compositionally biased region" description="Acidic residues" evidence="1">
    <location>
        <begin position="47"/>
        <end position="82"/>
    </location>
</feature>
<organism evidence="2 3">
    <name type="scientific">Triparma verrucosa</name>
    <dbReference type="NCBI Taxonomy" id="1606542"/>
    <lineage>
        <taxon>Eukaryota</taxon>
        <taxon>Sar</taxon>
        <taxon>Stramenopiles</taxon>
        <taxon>Ochrophyta</taxon>
        <taxon>Bolidophyceae</taxon>
        <taxon>Parmales</taxon>
        <taxon>Triparmaceae</taxon>
        <taxon>Triparma</taxon>
    </lineage>
</organism>
<dbReference type="Proteomes" id="UP001165160">
    <property type="component" value="Unassembled WGS sequence"/>
</dbReference>
<evidence type="ECO:0000256" key="1">
    <source>
        <dbReference type="SAM" id="MobiDB-lite"/>
    </source>
</evidence>
<dbReference type="AlphaFoldDB" id="A0A9W7FAW0"/>
<gene>
    <name evidence="2" type="ORF">TrVE_jg12830</name>
</gene>
<evidence type="ECO:0000313" key="3">
    <source>
        <dbReference type="Proteomes" id="UP001165160"/>
    </source>
</evidence>
<protein>
    <submittedName>
        <fullName evidence="2">Uncharacterized protein</fullName>
    </submittedName>
</protein>
<feature type="region of interest" description="Disordered" evidence="1">
    <location>
        <begin position="1"/>
        <end position="84"/>
    </location>
</feature>